<comment type="caution">
    <text evidence="7">The sequence shown here is derived from an EMBL/GenBank/DDBJ whole genome shotgun (WGS) entry which is preliminary data.</text>
</comment>
<accession>A0A4Z1H5Z3</accession>
<keyword evidence="8" id="KW-1185">Reference proteome</keyword>
<dbReference type="InterPro" id="IPR016169">
    <property type="entry name" value="FAD-bd_PCMH_sub2"/>
</dbReference>
<feature type="domain" description="FAD-binding PCMH-type" evidence="6">
    <location>
        <begin position="66"/>
        <end position="238"/>
    </location>
</feature>
<reference evidence="7 8" key="1">
    <citation type="submission" date="2017-12" db="EMBL/GenBank/DDBJ databases">
        <title>Comparative genomics of Botrytis spp.</title>
        <authorList>
            <person name="Valero-Jimenez C.A."/>
            <person name="Tapia P."/>
            <person name="Veloso J."/>
            <person name="Silva-Moreno E."/>
            <person name="Staats M."/>
            <person name="Valdes J.H."/>
            <person name="Van Kan J.A.L."/>
        </authorList>
    </citation>
    <scope>NUCLEOTIDE SEQUENCE [LARGE SCALE GENOMIC DNA]</scope>
    <source>
        <strain evidence="7 8">MUCL11595</strain>
    </source>
</reference>
<dbReference type="InterPro" id="IPR036318">
    <property type="entry name" value="FAD-bd_PCMH-like_sf"/>
</dbReference>
<gene>
    <name evidence="7" type="ORF">BCON_0503g00010</name>
</gene>
<dbReference type="InterPro" id="IPR006094">
    <property type="entry name" value="Oxid_FAD_bind_N"/>
</dbReference>
<keyword evidence="3" id="KW-0274">FAD</keyword>
<evidence type="ECO:0000256" key="4">
    <source>
        <dbReference type="ARBA" id="ARBA00023002"/>
    </source>
</evidence>
<name>A0A4Z1H5Z3_9HELO</name>
<dbReference type="AlphaFoldDB" id="A0A4Z1H5Z3"/>
<dbReference type="SUPFAM" id="SSF56176">
    <property type="entry name" value="FAD-binding/transporter-associated domain-like"/>
    <property type="match status" value="1"/>
</dbReference>
<keyword evidence="5" id="KW-0732">Signal</keyword>
<evidence type="ECO:0000256" key="3">
    <source>
        <dbReference type="ARBA" id="ARBA00022827"/>
    </source>
</evidence>
<dbReference type="GO" id="GO:0016491">
    <property type="term" value="F:oxidoreductase activity"/>
    <property type="evidence" value="ECO:0007669"/>
    <property type="project" value="UniProtKB-KW"/>
</dbReference>
<protein>
    <recommendedName>
        <fullName evidence="6">FAD-binding PCMH-type domain-containing protein</fullName>
    </recommendedName>
</protein>
<feature type="signal peptide" evidence="5">
    <location>
        <begin position="1"/>
        <end position="21"/>
    </location>
</feature>
<dbReference type="PROSITE" id="PS51387">
    <property type="entry name" value="FAD_PCMH"/>
    <property type="match status" value="1"/>
</dbReference>
<dbReference type="InterPro" id="IPR050416">
    <property type="entry name" value="FAD-linked_Oxidoreductase"/>
</dbReference>
<dbReference type="Gene3D" id="3.30.465.10">
    <property type="match status" value="1"/>
</dbReference>
<dbReference type="PANTHER" id="PTHR42973:SF53">
    <property type="entry name" value="FAD-BINDING PCMH-TYPE DOMAIN-CONTAINING PROTEIN-RELATED"/>
    <property type="match status" value="1"/>
</dbReference>
<organism evidence="7 8">
    <name type="scientific">Botryotinia convoluta</name>
    <dbReference type="NCBI Taxonomy" id="54673"/>
    <lineage>
        <taxon>Eukaryota</taxon>
        <taxon>Fungi</taxon>
        <taxon>Dikarya</taxon>
        <taxon>Ascomycota</taxon>
        <taxon>Pezizomycotina</taxon>
        <taxon>Leotiomycetes</taxon>
        <taxon>Helotiales</taxon>
        <taxon>Sclerotiniaceae</taxon>
        <taxon>Botryotinia</taxon>
    </lineage>
</organism>
<evidence type="ECO:0000256" key="2">
    <source>
        <dbReference type="ARBA" id="ARBA00022630"/>
    </source>
</evidence>
<dbReference type="InterPro" id="IPR016166">
    <property type="entry name" value="FAD-bd_PCMH"/>
</dbReference>
<evidence type="ECO:0000313" key="7">
    <source>
        <dbReference type="EMBL" id="TGO44526.1"/>
    </source>
</evidence>
<dbReference type="OrthoDB" id="2151789at2759"/>
<dbReference type="Proteomes" id="UP000297527">
    <property type="component" value="Unassembled WGS sequence"/>
</dbReference>
<dbReference type="GO" id="GO:0071949">
    <property type="term" value="F:FAD binding"/>
    <property type="evidence" value="ECO:0007669"/>
    <property type="project" value="InterPro"/>
</dbReference>
<proteinExistence type="inferred from homology"/>
<evidence type="ECO:0000256" key="5">
    <source>
        <dbReference type="SAM" id="SignalP"/>
    </source>
</evidence>
<dbReference type="Pfam" id="PF01565">
    <property type="entry name" value="FAD_binding_4"/>
    <property type="match status" value="1"/>
</dbReference>
<dbReference type="PANTHER" id="PTHR42973">
    <property type="entry name" value="BINDING OXIDOREDUCTASE, PUTATIVE (AFU_ORTHOLOGUE AFUA_1G17690)-RELATED"/>
    <property type="match status" value="1"/>
</dbReference>
<dbReference type="EMBL" id="PQXN01000501">
    <property type="protein sequence ID" value="TGO44526.1"/>
    <property type="molecule type" value="Genomic_DNA"/>
</dbReference>
<feature type="chain" id="PRO_5021213737" description="FAD-binding PCMH-type domain-containing protein" evidence="5">
    <location>
        <begin position="22"/>
        <end position="508"/>
    </location>
</feature>
<sequence length="508" mass="54727">MAGAILGLILSPLFFGNWVSADNFIRDFASDVVGCATVEAIFPDKVFYSNSTIYQYENKNFWSQTEYLSPECVFRPTTARDVAAAVALLGTAEGKFAVRGGGHMAIKGSNNIDNGVLMVMSNLTTTLSISDDHSTLSVGPSHRWGNVYSYLQTYNRAVLGGRLASVGVPGLLLAGGVNFYGNQHGFSADMVIGFEVVLANGTIVYATSSSYADLFWALKGGSSNFGIVTKFDLRTVPSEGVWAGIYTVAQEYIPEFYAAIANYSTNIVDPLSHIVPAVIPVDSTTSVGAVILFYDSTNISYPACFEPFTSIPSISNTLDFKTLTEFSLETNTAVTPNINDVFVAGTIVGKTYAELLQGIKIINDTFYSALPELYAQLPAENISIIEIDWQPIGSLWLSASEANGGNTLGLDSSKGTYLCYAEVVEWIGSSYDEIVAAWVEKTTYAINNATEAAGLYDPFNYMGDAAGFQSIFPGYGATNEAKLLSISRKYDPTRLFQTLMPGGYKIGV</sequence>
<evidence type="ECO:0000313" key="8">
    <source>
        <dbReference type="Proteomes" id="UP000297527"/>
    </source>
</evidence>
<evidence type="ECO:0000259" key="6">
    <source>
        <dbReference type="PROSITE" id="PS51387"/>
    </source>
</evidence>
<comment type="similarity">
    <text evidence="1">Belongs to the oxygen-dependent FAD-linked oxidoreductase family.</text>
</comment>
<evidence type="ECO:0000256" key="1">
    <source>
        <dbReference type="ARBA" id="ARBA00005466"/>
    </source>
</evidence>
<keyword evidence="4" id="KW-0560">Oxidoreductase</keyword>
<keyword evidence="2" id="KW-0285">Flavoprotein</keyword>